<dbReference type="GO" id="GO:0046872">
    <property type="term" value="F:metal ion binding"/>
    <property type="evidence" value="ECO:0007669"/>
    <property type="project" value="UniProtKB-KW"/>
</dbReference>
<reference evidence="16 17" key="1">
    <citation type="submission" date="2024-05" db="EMBL/GenBank/DDBJ databases">
        <title>Culex pipiens pipiens assembly and annotation.</title>
        <authorList>
            <person name="Alout H."/>
            <person name="Durand T."/>
        </authorList>
    </citation>
    <scope>NUCLEOTIDE SEQUENCE [LARGE SCALE GENOMIC DNA]</scope>
    <source>
        <strain evidence="16">HA-2024</strain>
        <tissue evidence="16">Whole body</tissue>
    </source>
</reference>
<comment type="similarity">
    <text evidence="3">Belongs to the COX17 family.</text>
</comment>
<dbReference type="InterPro" id="IPR010987">
    <property type="entry name" value="Glutathione-S-Trfase_C-like"/>
</dbReference>
<dbReference type="SFLD" id="SFLDS00019">
    <property type="entry name" value="Glutathione_Transferase_(cytos"/>
    <property type="match status" value="1"/>
</dbReference>
<accession>A0ABD1CIG4</accession>
<dbReference type="SUPFAM" id="SSF52833">
    <property type="entry name" value="Thioredoxin-like"/>
    <property type="match status" value="1"/>
</dbReference>
<dbReference type="InterPro" id="IPR007745">
    <property type="entry name" value="Cyt_c_oxidase_Cu-chaperone"/>
</dbReference>
<comment type="similarity">
    <text evidence="4">Belongs to the GST superfamily. Theta family.</text>
</comment>
<dbReference type="InterPro" id="IPR004045">
    <property type="entry name" value="Glutathione_S-Trfase_N"/>
</dbReference>
<dbReference type="PROSITE" id="PS50405">
    <property type="entry name" value="GST_CTER"/>
    <property type="match status" value="1"/>
</dbReference>
<sequence length="304" mass="34955">MSTELRYYYDLMSQPCRALYIFLEMTKIPYRRCPIDLRSGKHLTDEFRSINRFPKVPCIVAGGDFHLAESVAIIQFLTREHPEVPDHWYPRDSRTRARIDEYMAWQQHNTRSLCAAYFMYVWLRPRMLGTQVRPERAEQIKDEMERCLDLIEREYLGRGSKFIVGDEISVADLLAPCEIEQPRMAGYDPCAGRPNLTAWMGRVRKVTSPHTTFIFVPRLQSQKGKQMGNSVSASPVAALPASVEVPPPQSGTDAKKEKPKCKACCACPETKRERDACIMERGEENCGPLIEKHKQCMRDMGFNI</sequence>
<evidence type="ECO:0000256" key="9">
    <source>
        <dbReference type="ARBA" id="ARBA00023128"/>
    </source>
</evidence>
<comment type="caution">
    <text evidence="16">The sequence shown here is derived from an EMBL/GenBank/DDBJ whole genome shotgun (WGS) entry which is preliminary data.</text>
</comment>
<protein>
    <submittedName>
        <fullName evidence="16">Uncharacterized protein</fullName>
    </submittedName>
</protein>
<evidence type="ECO:0000256" key="12">
    <source>
        <dbReference type="ARBA" id="ARBA00047960"/>
    </source>
</evidence>
<dbReference type="Gene3D" id="1.10.287.1130">
    <property type="entry name" value="CytochromE C oxidase copper chaperone"/>
    <property type="match status" value="1"/>
</dbReference>
<gene>
    <name evidence="16" type="ORF">pipiens_004472</name>
</gene>
<dbReference type="PROSITE" id="PS51808">
    <property type="entry name" value="CHCH"/>
    <property type="match status" value="1"/>
</dbReference>
<proteinExistence type="inferred from homology"/>
<evidence type="ECO:0000256" key="10">
    <source>
        <dbReference type="ARBA" id="ARBA00023157"/>
    </source>
</evidence>
<dbReference type="PANTHER" id="PTHR43917:SF8">
    <property type="entry name" value="GH16740P-RELATED"/>
    <property type="match status" value="1"/>
</dbReference>
<dbReference type="FunFam" id="1.20.1050.10:FF:000039">
    <property type="entry name" value="Glutathione S-transferase theta-1"/>
    <property type="match status" value="1"/>
</dbReference>
<dbReference type="Gene3D" id="1.20.1050.10">
    <property type="match status" value="1"/>
</dbReference>
<evidence type="ECO:0000256" key="7">
    <source>
        <dbReference type="ARBA" id="ARBA00022723"/>
    </source>
</evidence>
<dbReference type="InterPro" id="IPR036249">
    <property type="entry name" value="Thioredoxin-like_sf"/>
</dbReference>
<keyword evidence="7 13" id="KW-0479">Metal-binding</keyword>
<evidence type="ECO:0000259" key="14">
    <source>
        <dbReference type="PROSITE" id="PS50404"/>
    </source>
</evidence>
<dbReference type="InterPro" id="IPR004046">
    <property type="entry name" value="GST_C"/>
</dbReference>
<dbReference type="Gene3D" id="3.40.30.10">
    <property type="entry name" value="Glutaredoxin"/>
    <property type="match status" value="1"/>
</dbReference>
<dbReference type="InterPro" id="IPR040079">
    <property type="entry name" value="Glutathione_S-Trfase"/>
</dbReference>
<dbReference type="EMBL" id="JBEHCU010011870">
    <property type="protein sequence ID" value="KAL1376174.1"/>
    <property type="molecule type" value="Genomic_DNA"/>
</dbReference>
<evidence type="ECO:0000256" key="2">
    <source>
        <dbReference type="ARBA" id="ARBA00004569"/>
    </source>
</evidence>
<name>A0ABD1CIG4_CULPP</name>
<feature type="domain" description="GST C-terminal" evidence="15">
    <location>
        <begin position="92"/>
        <end position="227"/>
    </location>
</feature>
<dbReference type="InterPro" id="IPR040075">
    <property type="entry name" value="GST_N_Theta"/>
</dbReference>
<dbReference type="InterPro" id="IPR040077">
    <property type="entry name" value="GST_C_Theta"/>
</dbReference>
<comment type="catalytic activity">
    <reaction evidence="12">
        <text>RX + glutathione = an S-substituted glutathione + a halide anion + H(+)</text>
        <dbReference type="Rhea" id="RHEA:16437"/>
        <dbReference type="ChEBI" id="CHEBI:15378"/>
        <dbReference type="ChEBI" id="CHEBI:16042"/>
        <dbReference type="ChEBI" id="CHEBI:17792"/>
        <dbReference type="ChEBI" id="CHEBI:57925"/>
        <dbReference type="ChEBI" id="CHEBI:90779"/>
        <dbReference type="EC" id="2.5.1.18"/>
    </reaction>
</comment>
<dbReference type="InterPro" id="IPR009069">
    <property type="entry name" value="Cys_alpha_HP_mot_SF"/>
</dbReference>
<keyword evidence="17" id="KW-1185">Reference proteome</keyword>
<dbReference type="GO" id="GO:0005758">
    <property type="term" value="C:mitochondrial intermembrane space"/>
    <property type="evidence" value="ECO:0007669"/>
    <property type="project" value="UniProtKB-SubCell"/>
</dbReference>
<dbReference type="Proteomes" id="UP001562425">
    <property type="component" value="Unassembled WGS sequence"/>
</dbReference>
<evidence type="ECO:0000313" key="17">
    <source>
        <dbReference type="Proteomes" id="UP001562425"/>
    </source>
</evidence>
<keyword evidence="11" id="KW-0143">Chaperone</keyword>
<evidence type="ECO:0000256" key="11">
    <source>
        <dbReference type="ARBA" id="ARBA00023186"/>
    </source>
</evidence>
<evidence type="ECO:0000256" key="5">
    <source>
        <dbReference type="ARBA" id="ARBA00022490"/>
    </source>
</evidence>
<feature type="domain" description="GST N-terminal" evidence="14">
    <location>
        <begin position="3"/>
        <end position="85"/>
    </location>
</feature>
<evidence type="ECO:0000256" key="3">
    <source>
        <dbReference type="ARBA" id="ARBA00009241"/>
    </source>
</evidence>
<dbReference type="Pfam" id="PF13417">
    <property type="entry name" value="GST_N_3"/>
    <property type="match status" value="1"/>
</dbReference>
<evidence type="ECO:0000256" key="8">
    <source>
        <dbReference type="ARBA" id="ARBA00023008"/>
    </source>
</evidence>
<comment type="subcellular location">
    <subcellularLocation>
        <location evidence="1">Cytoplasm</location>
    </subcellularLocation>
    <subcellularLocation>
        <location evidence="2">Mitochondrion intermembrane space</location>
    </subcellularLocation>
</comment>
<dbReference type="InterPro" id="IPR051369">
    <property type="entry name" value="GST_Theta"/>
</dbReference>
<evidence type="ECO:0000313" key="16">
    <source>
        <dbReference type="EMBL" id="KAL1376174.1"/>
    </source>
</evidence>
<dbReference type="AlphaFoldDB" id="A0ABD1CIG4"/>
<dbReference type="InterPro" id="IPR036282">
    <property type="entry name" value="Glutathione-S-Trfase_C_sf"/>
</dbReference>
<dbReference type="SFLD" id="SFLDG00358">
    <property type="entry name" value="Main_(cytGST)"/>
    <property type="match status" value="1"/>
</dbReference>
<evidence type="ECO:0000256" key="1">
    <source>
        <dbReference type="ARBA" id="ARBA00004496"/>
    </source>
</evidence>
<dbReference type="CDD" id="cd03183">
    <property type="entry name" value="GST_C_Theta"/>
    <property type="match status" value="1"/>
</dbReference>
<evidence type="ECO:0000256" key="6">
    <source>
        <dbReference type="ARBA" id="ARBA00022679"/>
    </source>
</evidence>
<dbReference type="PROSITE" id="PS50404">
    <property type="entry name" value="GST_NTER"/>
    <property type="match status" value="1"/>
</dbReference>
<keyword evidence="9" id="KW-0496">Mitochondrion</keyword>
<dbReference type="Pfam" id="PF05051">
    <property type="entry name" value="COX17"/>
    <property type="match status" value="1"/>
</dbReference>
<evidence type="ECO:0000256" key="4">
    <source>
        <dbReference type="ARBA" id="ARBA00009899"/>
    </source>
</evidence>
<keyword evidence="10" id="KW-1015">Disulfide bond</keyword>
<dbReference type="PANTHER" id="PTHR43917">
    <property type="match status" value="1"/>
</dbReference>
<dbReference type="SUPFAM" id="SSF47616">
    <property type="entry name" value="GST C-terminal domain-like"/>
    <property type="match status" value="1"/>
</dbReference>
<feature type="binding site" evidence="13">
    <location>
        <position position="264"/>
    </location>
    <ligand>
        <name>Cu cation</name>
        <dbReference type="ChEBI" id="CHEBI:23378"/>
    </ligand>
</feature>
<feature type="binding site" evidence="13">
    <location>
        <position position="265"/>
    </location>
    <ligand>
        <name>Cu cation</name>
        <dbReference type="ChEBI" id="CHEBI:23378"/>
    </ligand>
</feature>
<dbReference type="GO" id="GO:0004364">
    <property type="term" value="F:glutathione transferase activity"/>
    <property type="evidence" value="ECO:0007669"/>
    <property type="project" value="UniProtKB-EC"/>
</dbReference>
<organism evidence="16 17">
    <name type="scientific">Culex pipiens pipiens</name>
    <name type="common">Northern house mosquito</name>
    <dbReference type="NCBI Taxonomy" id="38569"/>
    <lineage>
        <taxon>Eukaryota</taxon>
        <taxon>Metazoa</taxon>
        <taxon>Ecdysozoa</taxon>
        <taxon>Arthropoda</taxon>
        <taxon>Hexapoda</taxon>
        <taxon>Insecta</taxon>
        <taxon>Pterygota</taxon>
        <taxon>Neoptera</taxon>
        <taxon>Endopterygota</taxon>
        <taxon>Diptera</taxon>
        <taxon>Nematocera</taxon>
        <taxon>Culicoidea</taxon>
        <taxon>Culicidae</taxon>
        <taxon>Culicinae</taxon>
        <taxon>Culicini</taxon>
        <taxon>Culex</taxon>
        <taxon>Culex</taxon>
    </lineage>
</organism>
<evidence type="ECO:0000259" key="15">
    <source>
        <dbReference type="PROSITE" id="PS50405"/>
    </source>
</evidence>
<dbReference type="CDD" id="cd03050">
    <property type="entry name" value="GST_N_Theta"/>
    <property type="match status" value="1"/>
</dbReference>
<keyword evidence="5" id="KW-0963">Cytoplasm</keyword>
<keyword evidence="6" id="KW-0808">Transferase</keyword>
<evidence type="ECO:0000256" key="13">
    <source>
        <dbReference type="PIRSR" id="PIRSR607745-1"/>
    </source>
</evidence>
<dbReference type="Pfam" id="PF00043">
    <property type="entry name" value="GST_C"/>
    <property type="match status" value="1"/>
</dbReference>
<dbReference type="SUPFAM" id="SSF47072">
    <property type="entry name" value="Cysteine alpha-hairpin motif"/>
    <property type="match status" value="1"/>
</dbReference>
<keyword evidence="8 13" id="KW-0186">Copper</keyword>